<gene>
    <name evidence="6" type="ORF">D0Z70_00040</name>
</gene>
<dbReference type="GO" id="GO:0003677">
    <property type="term" value="F:DNA binding"/>
    <property type="evidence" value="ECO:0007669"/>
    <property type="project" value="UniProtKB-KW"/>
</dbReference>
<dbReference type="Proteomes" id="UP000283469">
    <property type="component" value="Unassembled WGS sequence"/>
</dbReference>
<dbReference type="InterPro" id="IPR036388">
    <property type="entry name" value="WH-like_DNA-bd_sf"/>
</dbReference>
<keyword evidence="4" id="KW-0804">Transcription</keyword>
<evidence type="ECO:0000256" key="4">
    <source>
        <dbReference type="ARBA" id="ARBA00023163"/>
    </source>
</evidence>
<protein>
    <submittedName>
        <fullName evidence="6">LysR family transcriptional regulator</fullName>
    </submittedName>
</protein>
<evidence type="ECO:0000313" key="7">
    <source>
        <dbReference type="Proteomes" id="UP000283469"/>
    </source>
</evidence>
<dbReference type="PROSITE" id="PS50931">
    <property type="entry name" value="HTH_LYSR"/>
    <property type="match status" value="1"/>
</dbReference>
<dbReference type="EMBL" id="QVRA01000001">
    <property type="protein sequence ID" value="RJG57660.1"/>
    <property type="molecule type" value="Genomic_DNA"/>
</dbReference>
<dbReference type="OrthoDB" id="9785974at2"/>
<dbReference type="Gene3D" id="3.40.190.290">
    <property type="match status" value="1"/>
</dbReference>
<keyword evidence="3" id="KW-0238">DNA-binding</keyword>
<dbReference type="SUPFAM" id="SSF53850">
    <property type="entry name" value="Periplasmic binding protein-like II"/>
    <property type="match status" value="1"/>
</dbReference>
<dbReference type="InterPro" id="IPR000847">
    <property type="entry name" value="LysR_HTH_N"/>
</dbReference>
<dbReference type="Pfam" id="PF00126">
    <property type="entry name" value="HTH_1"/>
    <property type="match status" value="1"/>
</dbReference>
<keyword evidence="2" id="KW-0805">Transcription regulation</keyword>
<sequence>MSSRLDIYTLQLFVTVAETKNLTQAALVRNVAPSALSKRISDLEANLQTRLFHRLRRGVEPTPAGLALYHHAQQILGSVERAEIDLADYTRGIRGHVTLLANISSIIQFLPRDLRLFRERHPDIQIALREAATPAVIRGVSEGSADLGICIASMVPHKLSVHPYNADRMVLVVPPGHPLLDYDAVTMEEALDFDFVGLHSEQVWTNYLVAASHSARKPLRMRIRVPSFDAMVSMVEAGHGISMAPIATIDRDRQLGRIVTIDIEDAWTRRVLDICHRETEMLSSAAKLLLEHLCSRAFNA</sequence>
<dbReference type="FunFam" id="1.10.10.10:FF:000001">
    <property type="entry name" value="LysR family transcriptional regulator"/>
    <property type="match status" value="1"/>
</dbReference>
<feature type="domain" description="HTH lysR-type" evidence="5">
    <location>
        <begin position="5"/>
        <end position="62"/>
    </location>
</feature>
<dbReference type="Gene3D" id="1.10.10.10">
    <property type="entry name" value="Winged helix-like DNA-binding domain superfamily/Winged helix DNA-binding domain"/>
    <property type="match status" value="1"/>
</dbReference>
<dbReference type="GO" id="GO:0005829">
    <property type="term" value="C:cytosol"/>
    <property type="evidence" value="ECO:0007669"/>
    <property type="project" value="TreeGrafter"/>
</dbReference>
<dbReference type="AlphaFoldDB" id="A0A418YXT3"/>
<comment type="similarity">
    <text evidence="1">Belongs to the LysR transcriptional regulatory family.</text>
</comment>
<dbReference type="PANTHER" id="PTHR30419">
    <property type="entry name" value="HTH-TYPE TRANSCRIPTIONAL REGULATOR YBHD"/>
    <property type="match status" value="1"/>
</dbReference>
<dbReference type="InterPro" id="IPR005119">
    <property type="entry name" value="LysR_subst-bd"/>
</dbReference>
<dbReference type="Pfam" id="PF03466">
    <property type="entry name" value="LysR_substrate"/>
    <property type="match status" value="1"/>
</dbReference>
<dbReference type="InterPro" id="IPR050950">
    <property type="entry name" value="HTH-type_LysR_regulators"/>
</dbReference>
<evidence type="ECO:0000313" key="6">
    <source>
        <dbReference type="EMBL" id="RJG57660.1"/>
    </source>
</evidence>
<evidence type="ECO:0000256" key="1">
    <source>
        <dbReference type="ARBA" id="ARBA00009437"/>
    </source>
</evidence>
<dbReference type="SUPFAM" id="SSF46785">
    <property type="entry name" value="Winged helix' DNA-binding domain"/>
    <property type="match status" value="1"/>
</dbReference>
<reference evidence="6 7" key="1">
    <citation type="submission" date="2018-08" db="EMBL/GenBank/DDBJ databases">
        <title>Sphingobium sp. EO9.</title>
        <authorList>
            <person name="Park Y."/>
            <person name="Kim K.H."/>
            <person name="Jeon C.O."/>
        </authorList>
    </citation>
    <scope>NUCLEOTIDE SEQUENCE [LARGE SCALE GENOMIC DNA]</scope>
    <source>
        <strain evidence="6 7">EO9</strain>
    </source>
</reference>
<evidence type="ECO:0000256" key="3">
    <source>
        <dbReference type="ARBA" id="ARBA00023125"/>
    </source>
</evidence>
<proteinExistence type="inferred from homology"/>
<dbReference type="GO" id="GO:0003700">
    <property type="term" value="F:DNA-binding transcription factor activity"/>
    <property type="evidence" value="ECO:0007669"/>
    <property type="project" value="InterPro"/>
</dbReference>
<name>A0A418YXT3_9SPHN</name>
<keyword evidence="7" id="KW-1185">Reference proteome</keyword>
<comment type="caution">
    <text evidence="6">The sequence shown here is derived from an EMBL/GenBank/DDBJ whole genome shotgun (WGS) entry which is preliminary data.</text>
</comment>
<dbReference type="RefSeq" id="WP_119743392.1">
    <property type="nucleotide sequence ID" value="NZ_QVRA01000001.1"/>
</dbReference>
<dbReference type="PANTHER" id="PTHR30419:SF2">
    <property type="entry name" value="LYSR FAMILY TRANSCRIPTIONAL REGULATOR"/>
    <property type="match status" value="1"/>
</dbReference>
<dbReference type="InterPro" id="IPR036390">
    <property type="entry name" value="WH_DNA-bd_sf"/>
</dbReference>
<organism evidence="6 7">
    <name type="scientific">Sphingobium terrigena</name>
    <dbReference type="NCBI Taxonomy" id="2304063"/>
    <lineage>
        <taxon>Bacteria</taxon>
        <taxon>Pseudomonadati</taxon>
        <taxon>Pseudomonadota</taxon>
        <taxon>Alphaproteobacteria</taxon>
        <taxon>Sphingomonadales</taxon>
        <taxon>Sphingomonadaceae</taxon>
        <taxon>Sphingobium</taxon>
    </lineage>
</organism>
<accession>A0A418YXT3</accession>
<evidence type="ECO:0000259" key="5">
    <source>
        <dbReference type="PROSITE" id="PS50931"/>
    </source>
</evidence>
<evidence type="ECO:0000256" key="2">
    <source>
        <dbReference type="ARBA" id="ARBA00023015"/>
    </source>
</evidence>